<organism evidence="1">
    <name type="scientific">marine sediment metagenome</name>
    <dbReference type="NCBI Taxonomy" id="412755"/>
    <lineage>
        <taxon>unclassified sequences</taxon>
        <taxon>metagenomes</taxon>
        <taxon>ecological metagenomes</taxon>
    </lineage>
</organism>
<name>A0A0F9A6Q2_9ZZZZ</name>
<protein>
    <submittedName>
        <fullName evidence="1">Uncharacterized protein</fullName>
    </submittedName>
</protein>
<proteinExistence type="predicted"/>
<dbReference type="AlphaFoldDB" id="A0A0F9A6Q2"/>
<comment type="caution">
    <text evidence="1">The sequence shown here is derived from an EMBL/GenBank/DDBJ whole genome shotgun (WGS) entry which is preliminary data.</text>
</comment>
<reference evidence="1" key="1">
    <citation type="journal article" date="2015" name="Nature">
        <title>Complex archaea that bridge the gap between prokaryotes and eukaryotes.</title>
        <authorList>
            <person name="Spang A."/>
            <person name="Saw J.H."/>
            <person name="Jorgensen S.L."/>
            <person name="Zaremba-Niedzwiedzka K."/>
            <person name="Martijn J."/>
            <person name="Lind A.E."/>
            <person name="van Eijk R."/>
            <person name="Schleper C."/>
            <person name="Guy L."/>
            <person name="Ettema T.J."/>
        </authorList>
    </citation>
    <scope>NUCLEOTIDE SEQUENCE</scope>
</reference>
<evidence type="ECO:0000313" key="1">
    <source>
        <dbReference type="EMBL" id="KKL05214.1"/>
    </source>
</evidence>
<feature type="non-terminal residue" evidence="1">
    <location>
        <position position="30"/>
    </location>
</feature>
<dbReference type="EMBL" id="LAZR01044211">
    <property type="protein sequence ID" value="KKL05214.1"/>
    <property type="molecule type" value="Genomic_DNA"/>
</dbReference>
<sequence length="30" mass="3133">MANEQLTTGGLLLPNIQLPNIAGALERRGA</sequence>
<accession>A0A0F9A6Q2</accession>
<gene>
    <name evidence="1" type="ORF">LCGC14_2608310</name>
</gene>